<name>A0A1S2LW79_9BACI</name>
<dbReference type="EMBL" id="LQXD01000100">
    <property type="protein sequence ID" value="OIJ16430.1"/>
    <property type="molecule type" value="Genomic_DNA"/>
</dbReference>
<evidence type="ECO:0000313" key="11">
    <source>
        <dbReference type="EMBL" id="QOY33916.1"/>
    </source>
</evidence>
<dbReference type="PROSITE" id="PS50885">
    <property type="entry name" value="HAMP"/>
    <property type="match status" value="1"/>
</dbReference>
<comment type="subcellular location">
    <subcellularLocation>
        <location evidence="1">Cell membrane</location>
    </subcellularLocation>
</comment>
<dbReference type="PANTHER" id="PTHR32089:SF112">
    <property type="entry name" value="LYSOZYME-LIKE PROTEIN-RELATED"/>
    <property type="match status" value="1"/>
</dbReference>
<sequence length="569" mass="62318">MKIGITGKVAITVMIIVFISSSILTLVSYQNSYQQVLQAAGVELLGCANITTGLINTEELEKAISGNKDSVDQVEKAINWTIEKKHIFETHYILSLEGKVVAGDDTFHAQGFTHGDMFFLDNEVIEMITTMKHGTYSKIYQFGGQDRLTGYAPIFKDHDPTKEVIAINAIDFDASIVAKRTWEMARNTVLLGIFLPFLATGLTFIFVRSLIKPVLSINEAVKRVATGDLSGELDLNNKKNDEIGELATNFATMRKSVKEIIVNASSNSEQVAATSQQLSANTIELEITSKDIQNSLQQISAGSTEQKEKIFIADIEVTKMSDHMNEINIEVDETAVSSSLASRSANLGGEKVQLVISQMNTIDQQTESIASNVVTLKKRSNEINEILTMITDVAAQTNLLALNAAIEAARAGEQGKGFSIVAQEVRKLAEQTGHATEKIRNIILQIQDEVDGTEVTIQKGSQEVKKGKLIVEEMSQFFSEIVVNTNESSTKMENVSKGISALTNQMTQLRSMFEEIAIVSENNMNSTTKMVFATKQQSEMMDEISAAATGLAKMAEGLQEVVDRFNVNG</sequence>
<feature type="transmembrane region" description="Helical" evidence="7">
    <location>
        <begin position="189"/>
        <end position="211"/>
    </location>
</feature>
<dbReference type="Gene3D" id="6.10.340.10">
    <property type="match status" value="1"/>
</dbReference>
<evidence type="ECO:0000256" key="4">
    <source>
        <dbReference type="ARBA" id="ARBA00023224"/>
    </source>
</evidence>
<dbReference type="EMBL" id="CP063356">
    <property type="protein sequence ID" value="QOY33916.1"/>
    <property type="molecule type" value="Genomic_DNA"/>
</dbReference>
<keyword evidence="3 7" id="KW-0472">Membrane</keyword>
<accession>A0A1S2LW79</accession>
<reference evidence="11" key="4">
    <citation type="submission" date="2020-10" db="EMBL/GenBank/DDBJ databases">
        <authorList>
            <person name="Bassil N.M."/>
            <person name="Lloyd J.R."/>
        </authorList>
    </citation>
    <scope>NUCLEOTIDE SEQUENCE</scope>
    <source>
        <strain evidence="11">NB2006</strain>
    </source>
</reference>
<dbReference type="KEGG" id="aia:AWH56_014285"/>
<keyword evidence="12" id="KW-1185">Reference proteome</keyword>
<reference evidence="11 12" key="2">
    <citation type="journal article" date="2017" name="Genome Announc.">
        <title>Draft Genome Sequences of Four Alkaliphilic Bacteria Belonging to the Anaerobacillus Genus.</title>
        <authorList>
            <person name="Bassil N.M."/>
            <person name="Lloyd J.R."/>
        </authorList>
    </citation>
    <scope>NUCLEOTIDE SEQUENCE [LARGE SCALE GENOMIC DNA]</scope>
    <source>
        <strain evidence="11 12">NB2006</strain>
    </source>
</reference>
<evidence type="ECO:0000256" key="2">
    <source>
        <dbReference type="ARBA" id="ARBA00022475"/>
    </source>
</evidence>
<dbReference type="AlphaFoldDB" id="A0A1S2LW79"/>
<feature type="domain" description="HAMP" evidence="9">
    <location>
        <begin position="208"/>
        <end position="262"/>
    </location>
</feature>
<dbReference type="InterPro" id="IPR004090">
    <property type="entry name" value="Chemotax_Me-accpt_rcpt"/>
</dbReference>
<dbReference type="CDD" id="cd11386">
    <property type="entry name" value="MCP_signal"/>
    <property type="match status" value="1"/>
</dbReference>
<dbReference type="Gene3D" id="1.10.287.950">
    <property type="entry name" value="Methyl-accepting chemotaxis protein"/>
    <property type="match status" value="1"/>
</dbReference>
<dbReference type="PANTHER" id="PTHR32089">
    <property type="entry name" value="METHYL-ACCEPTING CHEMOTAXIS PROTEIN MCPB"/>
    <property type="match status" value="1"/>
</dbReference>
<keyword evidence="7" id="KW-0812">Transmembrane</keyword>
<evidence type="ECO:0000256" key="1">
    <source>
        <dbReference type="ARBA" id="ARBA00004236"/>
    </source>
</evidence>
<dbReference type="SMART" id="SM00283">
    <property type="entry name" value="MA"/>
    <property type="match status" value="1"/>
</dbReference>
<dbReference type="PRINTS" id="PR00260">
    <property type="entry name" value="CHEMTRNSDUCR"/>
</dbReference>
<proteinExistence type="inferred from homology"/>
<dbReference type="RefSeq" id="WP_071317194.1">
    <property type="nucleotide sequence ID" value="NZ_CP063356.2"/>
</dbReference>
<dbReference type="GO" id="GO:0004888">
    <property type="term" value="F:transmembrane signaling receptor activity"/>
    <property type="evidence" value="ECO:0007669"/>
    <property type="project" value="InterPro"/>
</dbReference>
<dbReference type="Pfam" id="PF00015">
    <property type="entry name" value="MCPsignal"/>
    <property type="match status" value="1"/>
</dbReference>
<reference evidence="10 12" key="1">
    <citation type="submission" date="2016-10" db="EMBL/GenBank/DDBJ databases">
        <title>Draft genome sequences of four alkaliphilic bacteria belonging to the Anaerobacillus genus.</title>
        <authorList>
            <person name="Bassil N.M."/>
            <person name="Lloyd J.R."/>
        </authorList>
    </citation>
    <scope>NUCLEOTIDE SEQUENCE [LARGE SCALE GENOMIC DNA]</scope>
    <source>
        <strain evidence="10 12">NB2006</strain>
    </source>
</reference>
<comment type="similarity">
    <text evidence="5">Belongs to the methyl-accepting chemotaxis (MCP) protein family.</text>
</comment>
<feature type="transmembrane region" description="Helical" evidence="7">
    <location>
        <begin position="6"/>
        <end position="27"/>
    </location>
</feature>
<keyword evidence="7" id="KW-1133">Transmembrane helix</keyword>
<evidence type="ECO:0000259" key="8">
    <source>
        <dbReference type="PROSITE" id="PS50111"/>
    </source>
</evidence>
<protein>
    <submittedName>
        <fullName evidence="11">Methyl-accepting chemotaxis protein</fullName>
    </submittedName>
</protein>
<dbReference type="Pfam" id="PF00672">
    <property type="entry name" value="HAMP"/>
    <property type="match status" value="1"/>
</dbReference>
<evidence type="ECO:0000256" key="3">
    <source>
        <dbReference type="ARBA" id="ARBA00023136"/>
    </source>
</evidence>
<evidence type="ECO:0000313" key="10">
    <source>
        <dbReference type="EMBL" id="OIJ16430.1"/>
    </source>
</evidence>
<dbReference type="SUPFAM" id="SSF58104">
    <property type="entry name" value="Methyl-accepting chemotaxis protein (MCP) signaling domain"/>
    <property type="match status" value="1"/>
</dbReference>
<keyword evidence="2" id="KW-1003">Cell membrane</keyword>
<dbReference type="GO" id="GO:0007165">
    <property type="term" value="P:signal transduction"/>
    <property type="evidence" value="ECO:0007669"/>
    <property type="project" value="UniProtKB-KW"/>
</dbReference>
<dbReference type="GO" id="GO:0006935">
    <property type="term" value="P:chemotaxis"/>
    <property type="evidence" value="ECO:0007669"/>
    <property type="project" value="InterPro"/>
</dbReference>
<dbReference type="CDD" id="cd06225">
    <property type="entry name" value="HAMP"/>
    <property type="match status" value="1"/>
</dbReference>
<dbReference type="Proteomes" id="UP000180175">
    <property type="component" value="Chromosome"/>
</dbReference>
<dbReference type="InterPro" id="IPR003660">
    <property type="entry name" value="HAMP_dom"/>
</dbReference>
<evidence type="ECO:0000256" key="7">
    <source>
        <dbReference type="SAM" id="Phobius"/>
    </source>
</evidence>
<gene>
    <name evidence="11" type="ORF">AWH56_014285</name>
    <name evidence="10" type="ORF">AWH56_11180</name>
</gene>
<dbReference type="PROSITE" id="PS50111">
    <property type="entry name" value="CHEMOTAXIS_TRANSDUC_2"/>
    <property type="match status" value="1"/>
</dbReference>
<organism evidence="10 12">
    <name type="scientific">Anaerobacillus isosaccharinicus</name>
    <dbReference type="NCBI Taxonomy" id="1532552"/>
    <lineage>
        <taxon>Bacteria</taxon>
        <taxon>Bacillati</taxon>
        <taxon>Bacillota</taxon>
        <taxon>Bacilli</taxon>
        <taxon>Bacillales</taxon>
        <taxon>Bacillaceae</taxon>
        <taxon>Anaerobacillus</taxon>
    </lineage>
</organism>
<evidence type="ECO:0000259" key="9">
    <source>
        <dbReference type="PROSITE" id="PS50885"/>
    </source>
</evidence>
<dbReference type="SMART" id="SM00304">
    <property type="entry name" value="HAMP"/>
    <property type="match status" value="2"/>
</dbReference>
<dbReference type="GO" id="GO:0005886">
    <property type="term" value="C:plasma membrane"/>
    <property type="evidence" value="ECO:0007669"/>
    <property type="project" value="UniProtKB-SubCell"/>
</dbReference>
<dbReference type="InterPro" id="IPR004089">
    <property type="entry name" value="MCPsignal_dom"/>
</dbReference>
<dbReference type="OrthoDB" id="2513043at2"/>
<reference evidence="11 12" key="3">
    <citation type="journal article" date="2019" name="Int. J. Syst. Evol. Microbiol.">
        <title>Anaerobacillus isosaccharinicus sp. nov., an alkaliphilic bacterium which degrades isosaccharinic acid.</title>
        <authorList>
            <person name="Bassil N.M."/>
            <person name="Lloyd J.R."/>
        </authorList>
    </citation>
    <scope>NUCLEOTIDE SEQUENCE [LARGE SCALE GENOMIC DNA]</scope>
    <source>
        <strain evidence="11 12">NB2006</strain>
    </source>
</reference>
<keyword evidence="4 6" id="KW-0807">Transducer</keyword>
<evidence type="ECO:0000256" key="6">
    <source>
        <dbReference type="PROSITE-ProRule" id="PRU00284"/>
    </source>
</evidence>
<feature type="domain" description="Methyl-accepting transducer" evidence="8">
    <location>
        <begin position="281"/>
        <end position="552"/>
    </location>
</feature>
<evidence type="ECO:0000313" key="12">
    <source>
        <dbReference type="Proteomes" id="UP000180175"/>
    </source>
</evidence>
<evidence type="ECO:0000256" key="5">
    <source>
        <dbReference type="ARBA" id="ARBA00029447"/>
    </source>
</evidence>